<feature type="region of interest" description="Disordered" evidence="1">
    <location>
        <begin position="134"/>
        <end position="174"/>
    </location>
</feature>
<accession>A0AAV7HKE6</accession>
<gene>
    <name evidence="2" type="ORF">IEQ34_003601</name>
</gene>
<evidence type="ECO:0000313" key="3">
    <source>
        <dbReference type="Proteomes" id="UP000775213"/>
    </source>
</evidence>
<keyword evidence="3" id="KW-1185">Reference proteome</keyword>
<reference evidence="2 3" key="1">
    <citation type="journal article" date="2021" name="Hortic Res">
        <title>Chromosome-scale assembly of the Dendrobium chrysotoxum genome enhances the understanding of orchid evolution.</title>
        <authorList>
            <person name="Zhang Y."/>
            <person name="Zhang G.Q."/>
            <person name="Zhang D."/>
            <person name="Liu X.D."/>
            <person name="Xu X.Y."/>
            <person name="Sun W.H."/>
            <person name="Yu X."/>
            <person name="Zhu X."/>
            <person name="Wang Z.W."/>
            <person name="Zhao X."/>
            <person name="Zhong W.Y."/>
            <person name="Chen H."/>
            <person name="Yin W.L."/>
            <person name="Huang T."/>
            <person name="Niu S.C."/>
            <person name="Liu Z.J."/>
        </authorList>
    </citation>
    <scope>NUCLEOTIDE SEQUENCE [LARGE SCALE GENOMIC DNA]</scope>
    <source>
        <strain evidence="2">Lindl</strain>
    </source>
</reference>
<dbReference type="EMBL" id="JAGFBR010000004">
    <property type="protein sequence ID" value="KAH0468568.1"/>
    <property type="molecule type" value="Genomic_DNA"/>
</dbReference>
<evidence type="ECO:0000313" key="2">
    <source>
        <dbReference type="EMBL" id="KAH0468568.1"/>
    </source>
</evidence>
<name>A0AAV7HKE6_DENCH</name>
<sequence length="262" mass="26906">MLIQYGFFFTPNKLLGEGNDLGDFDRVPVHAVIPRAVRRSVDRPDAAPNCAVTLKPAAEADHPNPIAFPHPAFGLHIRQLVPQRTARRIPEPMESHPRGLDVPRLKPEAALKLVDDGAAAGVDAEVIESLAEVGNVRGPGGGEGAAGDEGEEEAELFGGGEDEGADGGDVGAERIGGDGHKVFGEGDADLAERVFLLVDAEEGAVVGPAVGADDVEEAVFAEAAGGGVVGEEGGRGAHAEEAVGEEHRAGLAGVVVRAEDFG</sequence>
<organism evidence="2 3">
    <name type="scientific">Dendrobium chrysotoxum</name>
    <name type="common">Orchid</name>
    <dbReference type="NCBI Taxonomy" id="161865"/>
    <lineage>
        <taxon>Eukaryota</taxon>
        <taxon>Viridiplantae</taxon>
        <taxon>Streptophyta</taxon>
        <taxon>Embryophyta</taxon>
        <taxon>Tracheophyta</taxon>
        <taxon>Spermatophyta</taxon>
        <taxon>Magnoliopsida</taxon>
        <taxon>Liliopsida</taxon>
        <taxon>Asparagales</taxon>
        <taxon>Orchidaceae</taxon>
        <taxon>Epidendroideae</taxon>
        <taxon>Malaxideae</taxon>
        <taxon>Dendrobiinae</taxon>
        <taxon>Dendrobium</taxon>
    </lineage>
</organism>
<proteinExistence type="predicted"/>
<feature type="compositionally biased region" description="Acidic residues" evidence="1">
    <location>
        <begin position="146"/>
        <end position="166"/>
    </location>
</feature>
<evidence type="ECO:0000256" key="1">
    <source>
        <dbReference type="SAM" id="MobiDB-lite"/>
    </source>
</evidence>
<dbReference type="Proteomes" id="UP000775213">
    <property type="component" value="Unassembled WGS sequence"/>
</dbReference>
<comment type="caution">
    <text evidence="2">The sequence shown here is derived from an EMBL/GenBank/DDBJ whole genome shotgun (WGS) entry which is preliminary data.</text>
</comment>
<dbReference type="AlphaFoldDB" id="A0AAV7HKE6"/>
<protein>
    <submittedName>
        <fullName evidence="2">Uncharacterized protein</fullName>
    </submittedName>
</protein>